<dbReference type="RefSeq" id="WP_344449453.1">
    <property type="nucleotide sequence ID" value="NZ_BAAATZ010000006.1"/>
</dbReference>
<protein>
    <submittedName>
        <fullName evidence="2">Enoyl-CoA hydratase/isomerase family protein</fullName>
    </submittedName>
</protein>
<dbReference type="CDD" id="cd06558">
    <property type="entry name" value="crotonase-like"/>
    <property type="match status" value="1"/>
</dbReference>
<comment type="similarity">
    <text evidence="1">Belongs to the enoyl-CoA hydratase/isomerase family.</text>
</comment>
<sequence length="263" mass="28273">MVEFVKRDGVAVITLSRPERLNAISYEDTVDLLAILGGLKEDLETKVVILTGAGRAFCAGMDIQQDDAGQAGAAAEGAVQRIYRNMVRAGELVLGLREIPQPVVAALHGPVVGMAFSLALACDLRVASPTTKFISPFLKLGFSAGDLGLSWMLPRLIGTARAGEIFYRAQTVGAERALELGLVTEIAEDDLAGAEALAAELMTRSPFGLRHTKELLNLAMDAPGLRAHLAVENRTQTMAFLTEDLKEGMAATMEKREPKFHNR</sequence>
<dbReference type="InterPro" id="IPR029045">
    <property type="entry name" value="ClpP/crotonase-like_dom_sf"/>
</dbReference>
<evidence type="ECO:0000256" key="1">
    <source>
        <dbReference type="ARBA" id="ARBA00005254"/>
    </source>
</evidence>
<gene>
    <name evidence="2" type="ORF">GCM10010439_14760</name>
</gene>
<dbReference type="InterPro" id="IPR014748">
    <property type="entry name" value="Enoyl-CoA_hydra_C"/>
</dbReference>
<reference evidence="3" key="1">
    <citation type="journal article" date="2019" name="Int. J. Syst. Evol. Microbiol.">
        <title>The Global Catalogue of Microorganisms (GCM) 10K type strain sequencing project: providing services to taxonomists for standard genome sequencing and annotation.</title>
        <authorList>
            <consortium name="The Broad Institute Genomics Platform"/>
            <consortium name="The Broad Institute Genome Sequencing Center for Infectious Disease"/>
            <person name="Wu L."/>
            <person name="Ma J."/>
        </authorList>
    </citation>
    <scope>NUCLEOTIDE SEQUENCE [LARGE SCALE GENOMIC DNA]</scope>
    <source>
        <strain evidence="3">JCM 8201</strain>
    </source>
</reference>
<dbReference type="Gene3D" id="1.10.12.10">
    <property type="entry name" value="Lyase 2-enoyl-coa Hydratase, Chain A, domain 2"/>
    <property type="match status" value="1"/>
</dbReference>
<dbReference type="SUPFAM" id="SSF52096">
    <property type="entry name" value="ClpP/crotonase"/>
    <property type="match status" value="1"/>
</dbReference>
<dbReference type="Proteomes" id="UP001501842">
    <property type="component" value="Unassembled WGS sequence"/>
</dbReference>
<dbReference type="Pfam" id="PF00378">
    <property type="entry name" value="ECH_1"/>
    <property type="match status" value="1"/>
</dbReference>
<name>A0ABP6GFF8_9ACTN</name>
<evidence type="ECO:0000313" key="2">
    <source>
        <dbReference type="EMBL" id="GAA2722344.1"/>
    </source>
</evidence>
<dbReference type="InterPro" id="IPR001753">
    <property type="entry name" value="Enoyl-CoA_hydra/iso"/>
</dbReference>
<dbReference type="Gene3D" id="3.90.226.10">
    <property type="entry name" value="2-enoyl-CoA Hydratase, Chain A, domain 1"/>
    <property type="match status" value="1"/>
</dbReference>
<comment type="caution">
    <text evidence="2">The sequence shown here is derived from an EMBL/GenBank/DDBJ whole genome shotgun (WGS) entry which is preliminary data.</text>
</comment>
<accession>A0ABP6GFF8</accession>
<dbReference type="EMBL" id="BAAATZ010000006">
    <property type="protein sequence ID" value="GAA2722344.1"/>
    <property type="molecule type" value="Genomic_DNA"/>
</dbReference>
<keyword evidence="3" id="KW-1185">Reference proteome</keyword>
<organism evidence="2 3">
    <name type="scientific">Actinocorallia aurantiaca</name>
    <dbReference type="NCBI Taxonomy" id="46204"/>
    <lineage>
        <taxon>Bacteria</taxon>
        <taxon>Bacillati</taxon>
        <taxon>Actinomycetota</taxon>
        <taxon>Actinomycetes</taxon>
        <taxon>Streptosporangiales</taxon>
        <taxon>Thermomonosporaceae</taxon>
        <taxon>Actinocorallia</taxon>
    </lineage>
</organism>
<dbReference type="PANTHER" id="PTHR43459:SF1">
    <property type="entry name" value="EG:BACN32G11.4 PROTEIN"/>
    <property type="match status" value="1"/>
</dbReference>
<proteinExistence type="inferred from homology"/>
<dbReference type="PANTHER" id="PTHR43459">
    <property type="entry name" value="ENOYL-COA HYDRATASE"/>
    <property type="match status" value="1"/>
</dbReference>
<evidence type="ECO:0000313" key="3">
    <source>
        <dbReference type="Proteomes" id="UP001501842"/>
    </source>
</evidence>